<dbReference type="AlphaFoldDB" id="A0A4R6IJX4"/>
<keyword evidence="1" id="KW-1133">Transmembrane helix</keyword>
<dbReference type="InterPro" id="IPR008756">
    <property type="entry name" value="Peptidase_M56"/>
</dbReference>
<feature type="transmembrane region" description="Helical" evidence="1">
    <location>
        <begin position="41"/>
        <end position="58"/>
    </location>
</feature>
<evidence type="ECO:0000313" key="3">
    <source>
        <dbReference type="EMBL" id="TDO22342.1"/>
    </source>
</evidence>
<dbReference type="Gene3D" id="3.30.2010.10">
    <property type="entry name" value="Metalloproteases ('zincins'), catalytic domain"/>
    <property type="match status" value="1"/>
</dbReference>
<dbReference type="Pfam" id="PF05569">
    <property type="entry name" value="Peptidase_M56"/>
    <property type="match status" value="1"/>
</dbReference>
<keyword evidence="4" id="KW-1185">Reference proteome</keyword>
<dbReference type="EMBL" id="SNWM01000002">
    <property type="protein sequence ID" value="TDO22342.1"/>
    <property type="molecule type" value="Genomic_DNA"/>
</dbReference>
<sequence>MEHALFATLLHSLWLGILLSFCTGMVIIFTRKSTAALRYNLLVAFLGLFLLGIIGLFFRELSAANHIAIQLNKPIHQQTVVAPSGGLGATYADSDLLQKGGSLFQLFNNYAAQIVMIWFLIICAKSIQLVIGLQSISYVRKNKVYPAGKYWEDQLQALSERLEITRSVTLLQSGIAKVPVIVGHLKPVILIPLGMLNGLSGKEIEAILCHELAHVKRQDYLVNLLQSFAEILFFFNPAVLWISKLIREERENCCDDLALAITSNKNEYIHALISCEEFDSSKLGYAMAFGRKRNNLMDRVSRIVFNKSTSLNRMEKLVLVALLGTGIFLASAFKASNTSAQQHVAASKLASGLPKQTITNTDSITKRASIIAEKQQKILELQSEIEKLTHPEVPEPPLNSNINTNINDVQTNGATNPIPVIASVAAKAVVASSAPAAIPPTPVTPITPVNTYDNNPNSRVNESKNTNVTTTTTRSITVDGDHVEKDEFNDHVMKNIIDDLLNSGIIKQTKALSYKISPTELIVNGVKQNDELHKILKTRYLKKPDRSILYNFEISSKSN</sequence>
<gene>
    <name evidence="3" type="ORF">CLV32_1309</name>
</gene>
<evidence type="ECO:0000313" key="4">
    <source>
        <dbReference type="Proteomes" id="UP000295499"/>
    </source>
</evidence>
<evidence type="ECO:0000256" key="1">
    <source>
        <dbReference type="SAM" id="Phobius"/>
    </source>
</evidence>
<dbReference type="OrthoDB" id="15218at2"/>
<name>A0A4R6IJX4_9SPHI</name>
<dbReference type="InterPro" id="IPR052173">
    <property type="entry name" value="Beta-lactam_resp_regulator"/>
</dbReference>
<proteinExistence type="predicted"/>
<protein>
    <submittedName>
        <fullName evidence="3">Beta-lactamase regulating signal transducer with metallopeptidase domain</fullName>
    </submittedName>
</protein>
<feature type="domain" description="Peptidase M56" evidence="2">
    <location>
        <begin position="53"/>
        <end position="301"/>
    </location>
</feature>
<dbReference type="PANTHER" id="PTHR34978">
    <property type="entry name" value="POSSIBLE SENSOR-TRANSDUCER PROTEIN BLAR"/>
    <property type="match status" value="1"/>
</dbReference>
<keyword evidence="1" id="KW-0472">Membrane</keyword>
<keyword evidence="1" id="KW-0812">Transmembrane</keyword>
<dbReference type="Proteomes" id="UP000295499">
    <property type="component" value="Unassembled WGS sequence"/>
</dbReference>
<dbReference type="CDD" id="cd07341">
    <property type="entry name" value="M56_BlaR1_MecR1_like"/>
    <property type="match status" value="1"/>
</dbReference>
<accession>A0A4R6IJX4</accession>
<reference evidence="3 4" key="1">
    <citation type="submission" date="2019-03" db="EMBL/GenBank/DDBJ databases">
        <title>Genomic Encyclopedia of Archaeal and Bacterial Type Strains, Phase II (KMG-II): from individual species to whole genera.</title>
        <authorList>
            <person name="Goeker M."/>
        </authorList>
    </citation>
    <scope>NUCLEOTIDE SEQUENCE [LARGE SCALE GENOMIC DNA]</scope>
    <source>
        <strain evidence="3 4">DSM 19034</strain>
    </source>
</reference>
<dbReference type="RefSeq" id="WP_133553624.1">
    <property type="nucleotide sequence ID" value="NZ_SNWM01000002.1"/>
</dbReference>
<feature type="transmembrane region" description="Helical" evidence="1">
    <location>
        <begin position="110"/>
        <end position="133"/>
    </location>
</feature>
<dbReference type="PANTHER" id="PTHR34978:SF3">
    <property type="entry name" value="SLR0241 PROTEIN"/>
    <property type="match status" value="1"/>
</dbReference>
<organism evidence="3 4">
    <name type="scientific">Pedobacter duraquae</name>
    <dbReference type="NCBI Taxonomy" id="425511"/>
    <lineage>
        <taxon>Bacteria</taxon>
        <taxon>Pseudomonadati</taxon>
        <taxon>Bacteroidota</taxon>
        <taxon>Sphingobacteriia</taxon>
        <taxon>Sphingobacteriales</taxon>
        <taxon>Sphingobacteriaceae</taxon>
        <taxon>Pedobacter</taxon>
    </lineage>
</organism>
<evidence type="ECO:0000259" key="2">
    <source>
        <dbReference type="Pfam" id="PF05569"/>
    </source>
</evidence>
<comment type="caution">
    <text evidence="3">The sequence shown here is derived from an EMBL/GenBank/DDBJ whole genome shotgun (WGS) entry which is preliminary data.</text>
</comment>
<feature type="transmembrane region" description="Helical" evidence="1">
    <location>
        <begin position="6"/>
        <end position="29"/>
    </location>
</feature>